<evidence type="ECO:0000313" key="1">
    <source>
        <dbReference type="EMBL" id="KAI3755144.1"/>
    </source>
</evidence>
<reference evidence="2" key="1">
    <citation type="journal article" date="2022" name="Mol. Ecol. Resour.">
        <title>The genomes of chicory, endive, great burdock and yacon provide insights into Asteraceae palaeo-polyploidization history and plant inulin production.</title>
        <authorList>
            <person name="Fan W."/>
            <person name="Wang S."/>
            <person name="Wang H."/>
            <person name="Wang A."/>
            <person name="Jiang F."/>
            <person name="Liu H."/>
            <person name="Zhao H."/>
            <person name="Xu D."/>
            <person name="Zhang Y."/>
        </authorList>
    </citation>
    <scope>NUCLEOTIDE SEQUENCE [LARGE SCALE GENOMIC DNA]</scope>
    <source>
        <strain evidence="2">cv. Yunnan</strain>
    </source>
</reference>
<sequence>MDRNTLVAEMENKFATFLCCFLLISIVETSASPTCTTPQVVGNEIAPSASPSEGSLCANISGNASTTNMPPFDGGKNGGIN</sequence>
<dbReference type="Proteomes" id="UP001056120">
    <property type="component" value="Linkage Group LG18"/>
</dbReference>
<reference evidence="1 2" key="2">
    <citation type="journal article" date="2022" name="Mol. Ecol. Resour.">
        <title>The genomes of chicory, endive, great burdock and yacon provide insights into Asteraceae paleo-polyploidization history and plant inulin production.</title>
        <authorList>
            <person name="Fan W."/>
            <person name="Wang S."/>
            <person name="Wang H."/>
            <person name="Wang A."/>
            <person name="Jiang F."/>
            <person name="Liu H."/>
            <person name="Zhao H."/>
            <person name="Xu D."/>
            <person name="Zhang Y."/>
        </authorList>
    </citation>
    <scope>NUCLEOTIDE SEQUENCE [LARGE SCALE GENOMIC DNA]</scope>
    <source>
        <strain evidence="2">cv. Yunnan</strain>
        <tissue evidence="1">Leaves</tissue>
    </source>
</reference>
<evidence type="ECO:0000313" key="2">
    <source>
        <dbReference type="Proteomes" id="UP001056120"/>
    </source>
</evidence>
<proteinExistence type="predicted"/>
<organism evidence="1 2">
    <name type="scientific">Smallanthus sonchifolius</name>
    <dbReference type="NCBI Taxonomy" id="185202"/>
    <lineage>
        <taxon>Eukaryota</taxon>
        <taxon>Viridiplantae</taxon>
        <taxon>Streptophyta</taxon>
        <taxon>Embryophyta</taxon>
        <taxon>Tracheophyta</taxon>
        <taxon>Spermatophyta</taxon>
        <taxon>Magnoliopsida</taxon>
        <taxon>eudicotyledons</taxon>
        <taxon>Gunneridae</taxon>
        <taxon>Pentapetalae</taxon>
        <taxon>asterids</taxon>
        <taxon>campanulids</taxon>
        <taxon>Asterales</taxon>
        <taxon>Asteraceae</taxon>
        <taxon>Asteroideae</taxon>
        <taxon>Heliantheae alliance</taxon>
        <taxon>Millerieae</taxon>
        <taxon>Smallanthus</taxon>
    </lineage>
</organism>
<gene>
    <name evidence="1" type="ORF">L1987_54939</name>
</gene>
<dbReference type="EMBL" id="CM042035">
    <property type="protein sequence ID" value="KAI3755144.1"/>
    <property type="molecule type" value="Genomic_DNA"/>
</dbReference>
<keyword evidence="2" id="KW-1185">Reference proteome</keyword>
<comment type="caution">
    <text evidence="1">The sequence shown here is derived from an EMBL/GenBank/DDBJ whole genome shotgun (WGS) entry which is preliminary data.</text>
</comment>
<name>A0ACB9E863_9ASTR</name>
<protein>
    <submittedName>
        <fullName evidence="1">Uncharacterized protein</fullName>
    </submittedName>
</protein>
<accession>A0ACB9E863</accession>